<proteinExistence type="predicted"/>
<gene>
    <name evidence="2" type="ORF">EWE74_16530</name>
</gene>
<dbReference type="AlphaFoldDB" id="A0A4Q6XI97"/>
<feature type="transmembrane region" description="Helical" evidence="1">
    <location>
        <begin position="6"/>
        <end position="26"/>
    </location>
</feature>
<dbReference type="EMBL" id="SGIT01000003">
    <property type="protein sequence ID" value="RZF58925.1"/>
    <property type="molecule type" value="Genomic_DNA"/>
</dbReference>
<organism evidence="2 3">
    <name type="scientific">Sphingobacterium corticibacterium</name>
    <dbReference type="NCBI Taxonomy" id="2484746"/>
    <lineage>
        <taxon>Bacteria</taxon>
        <taxon>Pseudomonadati</taxon>
        <taxon>Bacteroidota</taxon>
        <taxon>Sphingobacteriia</taxon>
        <taxon>Sphingobacteriales</taxon>
        <taxon>Sphingobacteriaceae</taxon>
        <taxon>Sphingobacterium</taxon>
    </lineage>
</organism>
<evidence type="ECO:0000256" key="1">
    <source>
        <dbReference type="SAM" id="Phobius"/>
    </source>
</evidence>
<evidence type="ECO:0000313" key="3">
    <source>
        <dbReference type="Proteomes" id="UP000292855"/>
    </source>
</evidence>
<keyword evidence="1" id="KW-0812">Transmembrane</keyword>
<dbReference type="RefSeq" id="WP_130142761.1">
    <property type="nucleotide sequence ID" value="NZ_SGIT01000003.1"/>
</dbReference>
<keyword evidence="3" id="KW-1185">Reference proteome</keyword>
<dbReference type="Proteomes" id="UP000292855">
    <property type="component" value="Unassembled WGS sequence"/>
</dbReference>
<name>A0A4Q6XI97_9SPHI</name>
<keyword evidence="1" id="KW-0472">Membrane</keyword>
<keyword evidence="1" id="KW-1133">Transmembrane helix</keyword>
<sequence length="138" mass="14787">MSILKNYWLRASAAILTLVLGIGLFVNGMEKESKNKEISSKVVTQKVWFDVAKISSSGGDTPSNYRIVQVSTSTPPEPADLGACAQQNTSGQFCAYQLEFDADIDSEELEDVIDLDVQSAMASLSATASGHARNPSNP</sequence>
<comment type="caution">
    <text evidence="2">The sequence shown here is derived from an EMBL/GenBank/DDBJ whole genome shotgun (WGS) entry which is preliminary data.</text>
</comment>
<reference evidence="2 3" key="1">
    <citation type="submission" date="2019-02" db="EMBL/GenBank/DDBJ databases">
        <authorList>
            <person name="Li Y."/>
        </authorList>
    </citation>
    <scope>NUCLEOTIDE SEQUENCE [LARGE SCALE GENOMIC DNA]</scope>
    <source>
        <strain evidence="2 3">30C10-4-7</strain>
    </source>
</reference>
<protein>
    <submittedName>
        <fullName evidence="2">Uncharacterized protein</fullName>
    </submittedName>
</protein>
<evidence type="ECO:0000313" key="2">
    <source>
        <dbReference type="EMBL" id="RZF58925.1"/>
    </source>
</evidence>
<accession>A0A4Q6XI97</accession>